<keyword evidence="3" id="KW-0687">Ribonucleoprotein</keyword>
<protein>
    <recommendedName>
        <fullName evidence="6">40S ribosomal protein SA</fullName>
    </recommendedName>
</protein>
<keyword evidence="5" id="KW-1185">Reference proteome</keyword>
<dbReference type="GO" id="GO:0003735">
    <property type="term" value="F:structural constituent of ribosome"/>
    <property type="evidence" value="ECO:0007669"/>
    <property type="project" value="InterPro"/>
</dbReference>
<dbReference type="GO" id="GO:0006412">
    <property type="term" value="P:translation"/>
    <property type="evidence" value="ECO:0007669"/>
    <property type="project" value="InterPro"/>
</dbReference>
<dbReference type="InterPro" id="IPR023591">
    <property type="entry name" value="Ribosomal_uS2_flav_dom_sf"/>
</dbReference>
<gene>
    <name evidence="4" type="ORF">ANE_LOCUS9919</name>
</gene>
<name>A0A565BDM6_9BRAS</name>
<dbReference type="SUPFAM" id="SSF52313">
    <property type="entry name" value="Ribosomal protein S2"/>
    <property type="match status" value="1"/>
</dbReference>
<dbReference type="InterPro" id="IPR005707">
    <property type="entry name" value="Ribosomal_uS2_euk/arc"/>
</dbReference>
<evidence type="ECO:0008006" key="6">
    <source>
        <dbReference type="Google" id="ProtNLM"/>
    </source>
</evidence>
<keyword evidence="2" id="KW-0689">Ribosomal protein</keyword>
<dbReference type="GO" id="GO:0015935">
    <property type="term" value="C:small ribosomal subunit"/>
    <property type="evidence" value="ECO:0007669"/>
    <property type="project" value="InterPro"/>
</dbReference>
<dbReference type="PANTHER" id="PTHR11489">
    <property type="entry name" value="40S RIBOSOMAL PROTEIN SA"/>
    <property type="match status" value="1"/>
</dbReference>
<sequence length="211" mass="24038">MAAYVVTTANESQVKADIEMLLKVEVHVGTINCKPQITRYVLNRRKDGTCVINIVKTWERLQMAARMIASVKAIDGRHTPGTLSNKQQPYYLLIVTAPLINRESVKETALKKLPIIAFCDTDSPSRLVGTCIPTNNKGKHSIACLFWLFARMILIYRGTIHQDQKRDVMGDVEFPIRPDDTVPKLEERGFQKFPNNATEESYTESSYDYLW</sequence>
<comment type="caution">
    <text evidence="4">The sequence shown here is derived from an EMBL/GenBank/DDBJ whole genome shotgun (WGS) entry which is preliminary data.</text>
</comment>
<evidence type="ECO:0000313" key="5">
    <source>
        <dbReference type="Proteomes" id="UP000489600"/>
    </source>
</evidence>
<dbReference type="Gene3D" id="3.40.50.10490">
    <property type="entry name" value="Glucose-6-phosphate isomerase like protein, domain 1"/>
    <property type="match status" value="2"/>
</dbReference>
<evidence type="ECO:0000256" key="2">
    <source>
        <dbReference type="ARBA" id="ARBA00022980"/>
    </source>
</evidence>
<organism evidence="4 5">
    <name type="scientific">Arabis nemorensis</name>
    <dbReference type="NCBI Taxonomy" id="586526"/>
    <lineage>
        <taxon>Eukaryota</taxon>
        <taxon>Viridiplantae</taxon>
        <taxon>Streptophyta</taxon>
        <taxon>Embryophyta</taxon>
        <taxon>Tracheophyta</taxon>
        <taxon>Spermatophyta</taxon>
        <taxon>Magnoliopsida</taxon>
        <taxon>eudicotyledons</taxon>
        <taxon>Gunneridae</taxon>
        <taxon>Pentapetalae</taxon>
        <taxon>rosids</taxon>
        <taxon>malvids</taxon>
        <taxon>Brassicales</taxon>
        <taxon>Brassicaceae</taxon>
        <taxon>Arabideae</taxon>
        <taxon>Arabis</taxon>
    </lineage>
</organism>
<comment type="similarity">
    <text evidence="1">Belongs to the universal ribosomal protein uS2 family.</text>
</comment>
<dbReference type="OrthoDB" id="414863at2759"/>
<dbReference type="Proteomes" id="UP000489600">
    <property type="component" value="Unassembled WGS sequence"/>
</dbReference>
<dbReference type="Pfam" id="PF00318">
    <property type="entry name" value="Ribosomal_S2"/>
    <property type="match status" value="1"/>
</dbReference>
<evidence type="ECO:0000313" key="4">
    <source>
        <dbReference type="EMBL" id="VVA99474.1"/>
    </source>
</evidence>
<dbReference type="EMBL" id="CABITT030000003">
    <property type="protein sequence ID" value="VVA99474.1"/>
    <property type="molecule type" value="Genomic_DNA"/>
</dbReference>
<dbReference type="CDD" id="cd01425">
    <property type="entry name" value="RPS2"/>
    <property type="match status" value="1"/>
</dbReference>
<proteinExistence type="inferred from homology"/>
<dbReference type="InterPro" id="IPR001865">
    <property type="entry name" value="Ribosomal_uS2"/>
</dbReference>
<evidence type="ECO:0000256" key="3">
    <source>
        <dbReference type="ARBA" id="ARBA00023274"/>
    </source>
</evidence>
<dbReference type="AlphaFoldDB" id="A0A565BDM6"/>
<reference evidence="4" key="1">
    <citation type="submission" date="2019-07" db="EMBL/GenBank/DDBJ databases">
        <authorList>
            <person name="Dittberner H."/>
        </authorList>
    </citation>
    <scope>NUCLEOTIDE SEQUENCE [LARGE SCALE GENOMIC DNA]</scope>
</reference>
<evidence type="ECO:0000256" key="1">
    <source>
        <dbReference type="ARBA" id="ARBA00006242"/>
    </source>
</evidence>
<accession>A0A565BDM6</accession>